<sequence>MNSRVDISDLMFVGEGEIEFIIPSGVAVSKTIATGTVDTVNKQLIIDYKGTAPSYPLIMFKPLADLKGFQLELKCIETGNRVTLRGDFYSSTVNYIDNAKRSLDGSFANFDMSYVQILLTEWIQLPYEGVYHITYNTNIDSNWQITAPIYYL</sequence>
<protein>
    <submittedName>
        <fullName evidence="1">Uncharacterized protein</fullName>
    </submittedName>
</protein>
<dbReference type="AlphaFoldDB" id="A0A645G5K5"/>
<comment type="caution">
    <text evidence="1">The sequence shown here is derived from an EMBL/GenBank/DDBJ whole genome shotgun (WGS) entry which is preliminary data.</text>
</comment>
<proteinExistence type="predicted"/>
<accession>A0A645G5K5</accession>
<evidence type="ECO:0000313" key="1">
    <source>
        <dbReference type="EMBL" id="MPN21406.1"/>
    </source>
</evidence>
<gene>
    <name evidence="1" type="ORF">SDC9_168785</name>
</gene>
<dbReference type="EMBL" id="VSSQ01069381">
    <property type="protein sequence ID" value="MPN21406.1"/>
    <property type="molecule type" value="Genomic_DNA"/>
</dbReference>
<organism evidence="1">
    <name type="scientific">bioreactor metagenome</name>
    <dbReference type="NCBI Taxonomy" id="1076179"/>
    <lineage>
        <taxon>unclassified sequences</taxon>
        <taxon>metagenomes</taxon>
        <taxon>ecological metagenomes</taxon>
    </lineage>
</organism>
<reference evidence="1" key="1">
    <citation type="submission" date="2019-08" db="EMBL/GenBank/DDBJ databases">
        <authorList>
            <person name="Kucharzyk K."/>
            <person name="Murdoch R.W."/>
            <person name="Higgins S."/>
            <person name="Loffler F."/>
        </authorList>
    </citation>
    <scope>NUCLEOTIDE SEQUENCE</scope>
</reference>
<name>A0A645G5K5_9ZZZZ</name>